<evidence type="ECO:0000256" key="1">
    <source>
        <dbReference type="SAM" id="Coils"/>
    </source>
</evidence>
<feature type="region of interest" description="Disordered" evidence="2">
    <location>
        <begin position="312"/>
        <end position="411"/>
    </location>
</feature>
<accession>A0A6U4Z135</accession>
<feature type="compositionally biased region" description="Polar residues" evidence="2">
    <location>
        <begin position="339"/>
        <end position="349"/>
    </location>
</feature>
<evidence type="ECO:0000313" key="3">
    <source>
        <dbReference type="EMBL" id="CAD8969665.1"/>
    </source>
</evidence>
<feature type="compositionally biased region" description="Basic and acidic residues" evidence="2">
    <location>
        <begin position="1"/>
        <end position="18"/>
    </location>
</feature>
<feature type="region of interest" description="Disordered" evidence="2">
    <location>
        <begin position="1"/>
        <end position="23"/>
    </location>
</feature>
<protein>
    <submittedName>
        <fullName evidence="3">Uncharacterized protein</fullName>
    </submittedName>
</protein>
<feature type="compositionally biased region" description="Low complexity" evidence="2">
    <location>
        <begin position="386"/>
        <end position="397"/>
    </location>
</feature>
<dbReference type="AlphaFoldDB" id="A0A6U4Z135"/>
<feature type="compositionally biased region" description="Polar residues" evidence="2">
    <location>
        <begin position="400"/>
        <end position="411"/>
    </location>
</feature>
<organism evidence="3">
    <name type="scientific">Hemiselmis andersenii</name>
    <name type="common">Cryptophyte alga</name>
    <dbReference type="NCBI Taxonomy" id="464988"/>
    <lineage>
        <taxon>Eukaryota</taxon>
        <taxon>Cryptophyceae</taxon>
        <taxon>Cryptomonadales</taxon>
        <taxon>Hemiselmidaceae</taxon>
        <taxon>Hemiselmis</taxon>
    </lineage>
</organism>
<evidence type="ECO:0000256" key="2">
    <source>
        <dbReference type="SAM" id="MobiDB-lite"/>
    </source>
</evidence>
<name>A0A6U4Z135_HEMAN</name>
<feature type="region of interest" description="Disordered" evidence="2">
    <location>
        <begin position="50"/>
        <end position="82"/>
    </location>
</feature>
<feature type="coiled-coil region" evidence="1">
    <location>
        <begin position="138"/>
        <end position="172"/>
    </location>
</feature>
<gene>
    <name evidence="3" type="ORF">HAND00432_LOCUS20663</name>
</gene>
<reference evidence="3" key="1">
    <citation type="submission" date="2021-01" db="EMBL/GenBank/DDBJ databases">
        <authorList>
            <person name="Corre E."/>
            <person name="Pelletier E."/>
            <person name="Niang G."/>
            <person name="Scheremetjew M."/>
            <person name="Finn R."/>
            <person name="Kale V."/>
            <person name="Holt S."/>
            <person name="Cochrane G."/>
            <person name="Meng A."/>
            <person name="Brown T."/>
            <person name="Cohen L."/>
        </authorList>
    </citation>
    <scope>NUCLEOTIDE SEQUENCE</scope>
    <source>
        <strain evidence="3">CCMP644</strain>
    </source>
</reference>
<keyword evidence="1" id="KW-0175">Coiled coil</keyword>
<feature type="compositionally biased region" description="Basic and acidic residues" evidence="2">
    <location>
        <begin position="51"/>
        <end position="60"/>
    </location>
</feature>
<dbReference type="EMBL" id="HBFX01034299">
    <property type="protein sequence ID" value="CAD8969665.1"/>
    <property type="molecule type" value="Transcribed_RNA"/>
</dbReference>
<proteinExistence type="predicted"/>
<sequence>MLRDEVEGGKSLLERAREQEEEDAKTILALREQNKKLLIELKAMSEALDESEARAGHHESVAMSIKRQKDQKEADEEAAQMSAEQLRAKVKRVEAQLRVVSEEAERNGEAAKQLEQAKGVITLLEGRQAELDEMLSGLAHEREHIDEVVQEVKKLRVQVQQKDSLIAEMNEQLHAHTVQAGNEQGESLFKQQQMQRDIHELRSAVQERDSIITDLNSQLQKVGQKGENVRGGVIAEREKAIAEQMQHLQEVAKHQYEMQAQLMEVQQALQDQQILLEDQAQQQAFTQQQQLQMAAQSQQLAALQQSLNSVPAGASRRTSMSSTVHGIANGVPSAHPSDTAGSQAGNEPQVQLRGGLPKTPTAAEWSQEQGTDAATRGAEQARRLARSAAAAASIARRQGGLSTNIPTEVTM</sequence>